<sequence>MSSQFSALLSKLKEIFQINRPDLDFGVYRILNVRSTEITEFLDKRLKTKVEQYLGEAKSSLDENVIKELEAELKSEFGKRAFNEQGELIDADGIESTLGQKYIALTQADAHEMTDQSQVYSHLLTFFSRYYDDGDFISQRRYKGDTYAIPYSGEEVMLHWANKDQYYTKSGEMFSNYRFKLNDERSVLFRLVSADTARENRKDNDKDRRFIIVTEPKIFTRIDEEGEEFEETIIPFSIENNELTILFEYATLPKGSKQETLNTESYNKIVSAEVLTADWLNDLVQLAPTEKEPKRTVLQKHLSTYTQKNTADYFIHKDLGDFLRNELDFYIKNEVMHLDDVVSADQFIQIERQLSIIKCLRQIGLEIISFLASLEDFQKKLWLKKKFVVSAEYCITLDRVDESLYAEIASNIAQWQQWEDLGFKGTDEGWGAVEYLKQHRTLMVDTSLFNTEFKARLLQKIDDLDAQTDGLIIHSDNFQALNILKKKYQEKVKCIYIDPPYNTSASEIIYKNGYKHSSWLSLMDNRIANSISHLADDGLMQVAIDDQEYRYLNLLLEQNFGINNFISSISIEHNAKGIPQNHISATHEYLLMYAKNIDAVKTYDFTIDEDGLGQKYPLVDKNGKYRELPLTRTGSEPLREDRPYMFFPFLYKDGKLSLIPEDEYKRIYGPKENKFNDVFVDQLKNKYEADGYQFILPKNSKGTFYRWKWGIESCKKGLLEDELVFKNDTVYNKNRVDNKVKPKSLWSNSKYDATSKGTRVLGNLFNNKLFDYPKSIFAVIDALTIGSDNNSLVLDYFAGSGTTAHATIALNREDNGNRKYILVEQGEYFDTVIKPRIQKVVYSADWKDGKPTNPESGISHCLKVVKLESYEDTLNNLELVRKGAQQNLLAQQQASTKSEDQKAYSDYLMHYMLELESKDSLLNVKDFLKPFSYQMNITTDSAGAFERKNIDLVETFNYLIGLNVQEVDYQLDKGYVQITGKLRTGEYTTVLWRDCEKIGYAELDQLLAKLKINPNDGEYQLIYINGDHNVASKYTTKEGEEKQLKVRSIEQTFLKNMFEE</sequence>
<dbReference type="RefSeq" id="WP_171535590.1">
    <property type="nucleotide sequence ID" value="NZ_JABERJ010000006.1"/>
</dbReference>
<keyword evidence="7" id="KW-1185">Reference proteome</keyword>
<dbReference type="EMBL" id="JABERJ010000006">
    <property type="protein sequence ID" value="NNH25292.1"/>
    <property type="molecule type" value="Genomic_DNA"/>
</dbReference>
<keyword evidence="4" id="KW-0175">Coiled coil</keyword>
<organism evidence="6 7">
    <name type="scientific">Acinetobacter terrestris</name>
    <dbReference type="NCBI Taxonomy" id="2529843"/>
    <lineage>
        <taxon>Bacteria</taxon>
        <taxon>Pseudomonadati</taxon>
        <taxon>Pseudomonadota</taxon>
        <taxon>Gammaproteobacteria</taxon>
        <taxon>Moraxellales</taxon>
        <taxon>Moraxellaceae</taxon>
        <taxon>Acinetobacter</taxon>
        <taxon>Acinetobacter Taxon 24</taxon>
    </lineage>
</organism>
<dbReference type="InterPro" id="IPR002941">
    <property type="entry name" value="DNA_methylase_N4/N6"/>
</dbReference>
<dbReference type="InterPro" id="IPR002052">
    <property type="entry name" value="DNA_methylase_N6_adenine_CS"/>
</dbReference>
<evidence type="ECO:0000256" key="4">
    <source>
        <dbReference type="SAM" id="Coils"/>
    </source>
</evidence>
<comment type="similarity">
    <text evidence="1">Belongs to the N(4)/N(6)-methyltransferase family.</text>
</comment>
<gene>
    <name evidence="6" type="ORF">HLH15_02105</name>
</gene>
<dbReference type="PROSITE" id="PS00092">
    <property type="entry name" value="N6_MTASE"/>
    <property type="match status" value="1"/>
</dbReference>
<name>A0ABX1UPZ1_9GAMM</name>
<evidence type="ECO:0000313" key="6">
    <source>
        <dbReference type="EMBL" id="NNH25292.1"/>
    </source>
</evidence>
<keyword evidence="3" id="KW-0808">Transferase</keyword>
<comment type="caution">
    <text evidence="6">The sequence shown here is derived from an EMBL/GenBank/DDBJ whole genome shotgun (WGS) entry which is preliminary data.</text>
</comment>
<evidence type="ECO:0000256" key="2">
    <source>
        <dbReference type="ARBA" id="ARBA00022603"/>
    </source>
</evidence>
<feature type="coiled-coil region" evidence="4">
    <location>
        <begin position="867"/>
        <end position="894"/>
    </location>
</feature>
<evidence type="ECO:0000256" key="1">
    <source>
        <dbReference type="ARBA" id="ARBA00006594"/>
    </source>
</evidence>
<protein>
    <submittedName>
        <fullName evidence="6">Site-specific DNA-methyltransferase</fullName>
    </submittedName>
</protein>
<feature type="domain" description="DNA methylase N-4/N-6" evidence="5">
    <location>
        <begin position="492"/>
        <end position="829"/>
    </location>
</feature>
<reference evidence="6 7" key="1">
    <citation type="submission" date="2020-04" db="EMBL/GenBank/DDBJ databases">
        <title>Acinetobacter Taxon 24.</title>
        <authorList>
            <person name="Nemec A."/>
            <person name="Radolfova-Krizova L."/>
            <person name="Higgins P.G."/>
            <person name="Spanelova P."/>
        </authorList>
    </citation>
    <scope>NUCLEOTIDE SEQUENCE [LARGE SCALE GENOMIC DNA]</scope>
    <source>
        <strain evidence="6 7">ANC 5084</strain>
    </source>
</reference>
<dbReference type="PRINTS" id="PR00508">
    <property type="entry name" value="S21N4MTFRASE"/>
</dbReference>
<dbReference type="InterPro" id="IPR001091">
    <property type="entry name" value="RM_Methyltransferase"/>
</dbReference>
<keyword evidence="2" id="KW-0489">Methyltransferase</keyword>
<evidence type="ECO:0000256" key="3">
    <source>
        <dbReference type="ARBA" id="ARBA00022679"/>
    </source>
</evidence>
<evidence type="ECO:0000313" key="7">
    <source>
        <dbReference type="Proteomes" id="UP000555322"/>
    </source>
</evidence>
<accession>A0ABX1UPZ1</accession>
<dbReference type="Proteomes" id="UP000555322">
    <property type="component" value="Unassembled WGS sequence"/>
</dbReference>
<evidence type="ECO:0000259" key="5">
    <source>
        <dbReference type="Pfam" id="PF01555"/>
    </source>
</evidence>
<dbReference type="SUPFAM" id="SSF53335">
    <property type="entry name" value="S-adenosyl-L-methionine-dependent methyltransferases"/>
    <property type="match status" value="1"/>
</dbReference>
<proteinExistence type="inferred from homology"/>
<dbReference type="Pfam" id="PF01555">
    <property type="entry name" value="N6_N4_Mtase"/>
    <property type="match status" value="1"/>
</dbReference>
<dbReference type="Gene3D" id="3.40.50.150">
    <property type="entry name" value="Vaccinia Virus protein VP39"/>
    <property type="match status" value="1"/>
</dbReference>
<dbReference type="InterPro" id="IPR029063">
    <property type="entry name" value="SAM-dependent_MTases_sf"/>
</dbReference>